<accession>A0ABS5AJ77</accession>
<keyword evidence="2" id="KW-1185">Reference proteome</keyword>
<evidence type="ECO:0000313" key="2">
    <source>
        <dbReference type="Proteomes" id="UP001519363"/>
    </source>
</evidence>
<reference evidence="1 2" key="1">
    <citation type="submission" date="2021-03" db="EMBL/GenBank/DDBJ databases">
        <title>Sequencing the genomes of 1000 actinobacteria strains.</title>
        <authorList>
            <person name="Klenk H.-P."/>
        </authorList>
    </citation>
    <scope>NUCLEOTIDE SEQUENCE [LARGE SCALE GENOMIC DNA]</scope>
    <source>
        <strain evidence="1 2">DSM 44580</strain>
    </source>
</reference>
<sequence length="55" mass="5721">MILPPPTVAPGYADDLITQVVKAAPVDHLTQESPDPDKGVVLVAAMAQELPTEVA</sequence>
<dbReference type="EMBL" id="JAGIOO010000001">
    <property type="protein sequence ID" value="MBP2476633.1"/>
    <property type="molecule type" value="Genomic_DNA"/>
</dbReference>
<comment type="caution">
    <text evidence="1">The sequence shown here is derived from an EMBL/GenBank/DDBJ whole genome shotgun (WGS) entry which is preliminary data.</text>
</comment>
<gene>
    <name evidence="1" type="ORF">JOF53_005505</name>
</gene>
<dbReference type="RefSeq" id="WP_158103395.1">
    <property type="nucleotide sequence ID" value="NZ_JAGIOO010000001.1"/>
</dbReference>
<protein>
    <submittedName>
        <fullName evidence="1">Uncharacterized protein</fullName>
    </submittedName>
</protein>
<name>A0ABS5AJ77_9PSEU</name>
<proteinExistence type="predicted"/>
<dbReference type="Proteomes" id="UP001519363">
    <property type="component" value="Unassembled WGS sequence"/>
</dbReference>
<evidence type="ECO:0000313" key="1">
    <source>
        <dbReference type="EMBL" id="MBP2476633.1"/>
    </source>
</evidence>
<organism evidence="1 2">
    <name type="scientific">Crossiella equi</name>
    <dbReference type="NCBI Taxonomy" id="130796"/>
    <lineage>
        <taxon>Bacteria</taxon>
        <taxon>Bacillati</taxon>
        <taxon>Actinomycetota</taxon>
        <taxon>Actinomycetes</taxon>
        <taxon>Pseudonocardiales</taxon>
        <taxon>Pseudonocardiaceae</taxon>
        <taxon>Crossiella</taxon>
    </lineage>
</organism>